<dbReference type="Gene3D" id="1.20.120.1630">
    <property type="match status" value="1"/>
</dbReference>
<evidence type="ECO:0000256" key="2">
    <source>
        <dbReference type="ARBA" id="ARBA00004141"/>
    </source>
</evidence>
<dbReference type="Proteomes" id="UP000318478">
    <property type="component" value="Unassembled WGS sequence"/>
</dbReference>
<evidence type="ECO:0000256" key="11">
    <source>
        <dbReference type="ARBA" id="ARBA00048134"/>
    </source>
</evidence>
<evidence type="ECO:0000256" key="5">
    <source>
        <dbReference type="ARBA" id="ARBA00022603"/>
    </source>
</evidence>
<dbReference type="NCBIfam" id="NF045656">
    <property type="entry name" value="MeththiolMtaseMddA"/>
    <property type="match status" value="1"/>
</dbReference>
<dbReference type="PANTHER" id="PTHR31040:SF1">
    <property type="entry name" value="NURIM"/>
    <property type="match status" value="1"/>
</dbReference>
<protein>
    <recommendedName>
        <fullName evidence="4">methanethiol S-methyltransferase</fullName>
        <ecNumber evidence="4">2.1.1.334</ecNumber>
    </recommendedName>
</protein>
<keyword evidence="14" id="KW-1185">Reference proteome</keyword>
<keyword evidence="8 12" id="KW-0812">Transmembrane</keyword>
<keyword evidence="7" id="KW-0949">S-adenosyl-L-methionine</keyword>
<dbReference type="EMBL" id="SJPO01000001">
    <property type="protein sequence ID" value="TWT85444.1"/>
    <property type="molecule type" value="Genomic_DNA"/>
</dbReference>
<dbReference type="InterPro" id="IPR054700">
    <property type="entry name" value="MddA"/>
</dbReference>
<keyword evidence="5" id="KW-0489">Methyltransferase</keyword>
<dbReference type="RefSeq" id="WP_146583706.1">
    <property type="nucleotide sequence ID" value="NZ_SJPO01000001.1"/>
</dbReference>
<evidence type="ECO:0000256" key="12">
    <source>
        <dbReference type="SAM" id="Phobius"/>
    </source>
</evidence>
<gene>
    <name evidence="13" type="ORF">Pla123a_02510</name>
</gene>
<evidence type="ECO:0000256" key="10">
    <source>
        <dbReference type="ARBA" id="ARBA00023136"/>
    </source>
</evidence>
<keyword evidence="10 12" id="KW-0472">Membrane</keyword>
<proteinExistence type="inferred from homology"/>
<dbReference type="PANTHER" id="PTHR31040">
    <property type="entry name" value="NURIM"/>
    <property type="match status" value="1"/>
</dbReference>
<dbReference type="GO" id="GO:0032259">
    <property type="term" value="P:methylation"/>
    <property type="evidence" value="ECO:0007669"/>
    <property type="project" value="UniProtKB-KW"/>
</dbReference>
<evidence type="ECO:0000256" key="9">
    <source>
        <dbReference type="ARBA" id="ARBA00022989"/>
    </source>
</evidence>
<keyword evidence="9 12" id="KW-1133">Transmembrane helix</keyword>
<name>A0A5C5ZDM2_9BACT</name>
<dbReference type="InterPro" id="IPR033580">
    <property type="entry name" value="Nurim-like"/>
</dbReference>
<comment type="subcellular location">
    <subcellularLocation>
        <location evidence="2">Membrane</location>
        <topology evidence="2">Multi-pass membrane protein</topology>
    </subcellularLocation>
</comment>
<evidence type="ECO:0000256" key="3">
    <source>
        <dbReference type="ARBA" id="ARBA00010631"/>
    </source>
</evidence>
<reference evidence="13 14" key="1">
    <citation type="submission" date="2019-02" db="EMBL/GenBank/DDBJ databases">
        <title>Deep-cultivation of Planctomycetes and their phenomic and genomic characterization uncovers novel biology.</title>
        <authorList>
            <person name="Wiegand S."/>
            <person name="Jogler M."/>
            <person name="Boedeker C."/>
            <person name="Pinto D."/>
            <person name="Vollmers J."/>
            <person name="Rivas-Marin E."/>
            <person name="Kohn T."/>
            <person name="Peeters S.H."/>
            <person name="Heuer A."/>
            <person name="Rast P."/>
            <person name="Oberbeckmann S."/>
            <person name="Bunk B."/>
            <person name="Jeske O."/>
            <person name="Meyerdierks A."/>
            <person name="Storesund J.E."/>
            <person name="Kallscheuer N."/>
            <person name="Luecker S."/>
            <person name="Lage O.M."/>
            <person name="Pohl T."/>
            <person name="Merkel B.J."/>
            <person name="Hornburger P."/>
            <person name="Mueller R.-W."/>
            <person name="Bruemmer F."/>
            <person name="Labrenz M."/>
            <person name="Spormann A.M."/>
            <person name="Op Den Camp H."/>
            <person name="Overmann J."/>
            <person name="Amann R."/>
            <person name="Jetten M.S.M."/>
            <person name="Mascher T."/>
            <person name="Medema M.H."/>
            <person name="Devos D.P."/>
            <person name="Kaster A.-K."/>
            <person name="Ovreas L."/>
            <person name="Rohde M."/>
            <person name="Galperin M.Y."/>
            <person name="Jogler C."/>
        </authorList>
    </citation>
    <scope>NUCLEOTIDE SEQUENCE [LARGE SCALE GENOMIC DNA]</scope>
    <source>
        <strain evidence="13 14">Pla123a</strain>
    </source>
</reference>
<dbReference type="GO" id="GO:0008168">
    <property type="term" value="F:methyltransferase activity"/>
    <property type="evidence" value="ECO:0007669"/>
    <property type="project" value="UniProtKB-KW"/>
</dbReference>
<sequence>MTRRILVFGYGLVSYAVGFSVLLYLIAFIGNFWAPTTIDGPLVGSLASAAAINLGLILTFAVQHSVMARPAFKQRLARWIPPEAERSTYVLASGLVLIALFVLWRPMGGIVWDIQQPLARTALFALFACGWVTVFGSSFLINHFDLFGLRQVWLCLRGKPYTPLAFKTPGPYSLVRHPLYVGWLTAAWATPTMGAAHLAFAVLMTVYILAAIRWEERDLVDALGQDYTEYQERVPMLAPRLLRRRKSGTIQVENAAA</sequence>
<comment type="caution">
    <text evidence="13">The sequence shown here is derived from an EMBL/GenBank/DDBJ whole genome shotgun (WGS) entry which is preliminary data.</text>
</comment>
<feature type="transmembrane region" description="Helical" evidence="12">
    <location>
        <begin position="119"/>
        <end position="141"/>
    </location>
</feature>
<comment type="similarity">
    <text evidence="3">Belongs to the nurim family.</text>
</comment>
<evidence type="ECO:0000256" key="8">
    <source>
        <dbReference type="ARBA" id="ARBA00022692"/>
    </source>
</evidence>
<comment type="function">
    <text evidence="1">Catalyzes the methylation of methanethiol (MeSH) to yield dimethylsulphide (DMS).</text>
</comment>
<dbReference type="EC" id="2.1.1.334" evidence="4"/>
<accession>A0A5C5ZDM2</accession>
<feature type="transmembrane region" description="Helical" evidence="12">
    <location>
        <begin position="195"/>
        <end position="214"/>
    </location>
</feature>
<organism evidence="13 14">
    <name type="scientific">Posidoniimonas polymericola</name>
    <dbReference type="NCBI Taxonomy" id="2528002"/>
    <lineage>
        <taxon>Bacteria</taxon>
        <taxon>Pseudomonadati</taxon>
        <taxon>Planctomycetota</taxon>
        <taxon>Planctomycetia</taxon>
        <taxon>Pirellulales</taxon>
        <taxon>Lacipirellulaceae</taxon>
        <taxon>Posidoniimonas</taxon>
    </lineage>
</organism>
<feature type="transmembrane region" description="Helical" evidence="12">
    <location>
        <begin position="46"/>
        <end position="67"/>
    </location>
</feature>
<evidence type="ECO:0000256" key="4">
    <source>
        <dbReference type="ARBA" id="ARBA00012149"/>
    </source>
</evidence>
<dbReference type="AlphaFoldDB" id="A0A5C5ZDM2"/>
<feature type="transmembrane region" description="Helical" evidence="12">
    <location>
        <begin position="88"/>
        <end position="107"/>
    </location>
</feature>
<dbReference type="GO" id="GO:0016020">
    <property type="term" value="C:membrane"/>
    <property type="evidence" value="ECO:0007669"/>
    <property type="project" value="UniProtKB-SubCell"/>
</dbReference>
<evidence type="ECO:0000256" key="7">
    <source>
        <dbReference type="ARBA" id="ARBA00022691"/>
    </source>
</evidence>
<keyword evidence="6" id="KW-0808">Transferase</keyword>
<dbReference type="OrthoDB" id="9789029at2"/>
<evidence type="ECO:0000256" key="1">
    <source>
        <dbReference type="ARBA" id="ARBA00002096"/>
    </source>
</evidence>
<feature type="transmembrane region" description="Helical" evidence="12">
    <location>
        <begin position="12"/>
        <end position="34"/>
    </location>
</feature>
<evidence type="ECO:0000313" key="13">
    <source>
        <dbReference type="EMBL" id="TWT85444.1"/>
    </source>
</evidence>
<evidence type="ECO:0000256" key="6">
    <source>
        <dbReference type="ARBA" id="ARBA00022679"/>
    </source>
</evidence>
<evidence type="ECO:0000313" key="14">
    <source>
        <dbReference type="Proteomes" id="UP000318478"/>
    </source>
</evidence>
<comment type="catalytic activity">
    <reaction evidence="11">
        <text>methanethiol + S-adenosyl-L-methionine = dimethyl sulfide + S-adenosyl-L-homocysteine + H(+)</text>
        <dbReference type="Rhea" id="RHEA:50428"/>
        <dbReference type="ChEBI" id="CHEBI:15378"/>
        <dbReference type="ChEBI" id="CHEBI:16007"/>
        <dbReference type="ChEBI" id="CHEBI:17437"/>
        <dbReference type="ChEBI" id="CHEBI:57856"/>
        <dbReference type="ChEBI" id="CHEBI:59789"/>
        <dbReference type="EC" id="2.1.1.334"/>
    </reaction>
</comment>